<sequence length="268" mass="30544">IWHAFLEADVNVRLVRNLRNNVKIAVNIQDLATGINKRRAASDELCGLVEPGIEPYKPKKVQTIHEGVEKFKKDGLEIVIVDISGRHKQETELFEEMKQISSVVAKAFHEAADIGSIIITKMDGHAKGEKNTSCFLRSSFPIDIVKNVFNQIIFIGTGKHIHDLEILNLGDLYKKCWEWAPDGCKDVSQRYLLNNYNKNGTNVEDASSWYAGYEQYDETDCGGLRGMPDLSQMQNMMKQMGLVVYQIWKIDDKFYSLCFILKTTKYAN</sequence>
<feature type="non-terminal residue" evidence="4">
    <location>
        <position position="1"/>
    </location>
</feature>
<dbReference type="InterPro" id="IPR042101">
    <property type="entry name" value="SRP54_N_sf"/>
</dbReference>
<evidence type="ECO:0000256" key="2">
    <source>
        <dbReference type="ARBA" id="ARBA00023134"/>
    </source>
</evidence>
<feature type="domain" description="SRP54-type proteins GTP-binding" evidence="3">
    <location>
        <begin position="22"/>
        <end position="178"/>
    </location>
</feature>
<dbReference type="InterPro" id="IPR022941">
    <property type="entry name" value="SRP54"/>
</dbReference>
<keyword evidence="5" id="KW-1185">Reference proteome</keyword>
<dbReference type="Pfam" id="PF00448">
    <property type="entry name" value="SRP54"/>
    <property type="match status" value="1"/>
</dbReference>
<dbReference type="Proteomes" id="UP000789901">
    <property type="component" value="Unassembled WGS sequence"/>
</dbReference>
<dbReference type="SUPFAM" id="SSF52540">
    <property type="entry name" value="P-loop containing nucleoside triphosphate hydrolases"/>
    <property type="match status" value="1"/>
</dbReference>
<dbReference type="PANTHER" id="PTHR11564">
    <property type="entry name" value="SIGNAL RECOGNITION PARTICLE 54K PROTEIN SRP54"/>
    <property type="match status" value="1"/>
</dbReference>
<evidence type="ECO:0000313" key="4">
    <source>
        <dbReference type="EMBL" id="CAG8742135.1"/>
    </source>
</evidence>
<evidence type="ECO:0000256" key="1">
    <source>
        <dbReference type="ARBA" id="ARBA00022741"/>
    </source>
</evidence>
<dbReference type="PANTHER" id="PTHR11564:SF5">
    <property type="entry name" value="SIGNAL RECOGNITION PARTICLE SUBUNIT SRP54"/>
    <property type="match status" value="1"/>
</dbReference>
<proteinExistence type="predicted"/>
<evidence type="ECO:0000313" key="5">
    <source>
        <dbReference type="Proteomes" id="UP000789901"/>
    </source>
</evidence>
<dbReference type="InterPro" id="IPR036225">
    <property type="entry name" value="SRP/SRP_N"/>
</dbReference>
<name>A0ABN7V9G0_GIGMA</name>
<dbReference type="EMBL" id="CAJVQB010010696">
    <property type="protein sequence ID" value="CAG8742135.1"/>
    <property type="molecule type" value="Genomic_DNA"/>
</dbReference>
<dbReference type="Gene3D" id="3.40.50.300">
    <property type="entry name" value="P-loop containing nucleotide triphosphate hydrolases"/>
    <property type="match status" value="2"/>
</dbReference>
<dbReference type="SUPFAM" id="SSF47364">
    <property type="entry name" value="Domain of the SRP/SRP receptor G-proteins"/>
    <property type="match status" value="1"/>
</dbReference>
<organism evidence="4 5">
    <name type="scientific">Gigaspora margarita</name>
    <dbReference type="NCBI Taxonomy" id="4874"/>
    <lineage>
        <taxon>Eukaryota</taxon>
        <taxon>Fungi</taxon>
        <taxon>Fungi incertae sedis</taxon>
        <taxon>Mucoromycota</taxon>
        <taxon>Glomeromycotina</taxon>
        <taxon>Glomeromycetes</taxon>
        <taxon>Diversisporales</taxon>
        <taxon>Gigasporaceae</taxon>
        <taxon>Gigaspora</taxon>
    </lineage>
</organism>
<reference evidence="4 5" key="1">
    <citation type="submission" date="2021-06" db="EMBL/GenBank/DDBJ databases">
        <authorList>
            <person name="Kallberg Y."/>
            <person name="Tangrot J."/>
            <person name="Rosling A."/>
        </authorList>
    </citation>
    <scope>NUCLEOTIDE SEQUENCE [LARGE SCALE GENOMIC DNA]</scope>
    <source>
        <strain evidence="4 5">120-4 pot B 10/14</strain>
    </source>
</reference>
<dbReference type="SMART" id="SM00962">
    <property type="entry name" value="SRP54"/>
    <property type="match status" value="1"/>
</dbReference>
<protein>
    <submittedName>
        <fullName evidence="4">9942_t:CDS:1</fullName>
    </submittedName>
</protein>
<comment type="caution">
    <text evidence="4">The sequence shown here is derived from an EMBL/GenBank/DDBJ whole genome shotgun (WGS) entry which is preliminary data.</text>
</comment>
<gene>
    <name evidence="4" type="ORF">GMARGA_LOCUS15499</name>
</gene>
<keyword evidence="1" id="KW-0547">Nucleotide-binding</keyword>
<accession>A0ABN7V9G0</accession>
<dbReference type="InterPro" id="IPR027417">
    <property type="entry name" value="P-loop_NTPase"/>
</dbReference>
<dbReference type="Gene3D" id="1.20.120.140">
    <property type="entry name" value="Signal recognition particle SRP54, nucleotide-binding domain"/>
    <property type="match status" value="1"/>
</dbReference>
<keyword evidence="2" id="KW-0342">GTP-binding</keyword>
<evidence type="ECO:0000259" key="3">
    <source>
        <dbReference type="SMART" id="SM00962"/>
    </source>
</evidence>
<dbReference type="InterPro" id="IPR000897">
    <property type="entry name" value="SRP54_GTPase_dom"/>
</dbReference>